<feature type="region of interest" description="Disordered" evidence="1">
    <location>
        <begin position="152"/>
        <end position="183"/>
    </location>
</feature>
<dbReference type="EMBL" id="LGRX02005715">
    <property type="protein sequence ID" value="KAK3277978.1"/>
    <property type="molecule type" value="Genomic_DNA"/>
</dbReference>
<evidence type="ECO:0000313" key="3">
    <source>
        <dbReference type="EMBL" id="KAK3277978.1"/>
    </source>
</evidence>
<dbReference type="AlphaFoldDB" id="A0AAE0F2W3"/>
<name>A0AAE0F2W3_9CHLO</name>
<organism evidence="2 4">
    <name type="scientific">Cymbomonas tetramitiformis</name>
    <dbReference type="NCBI Taxonomy" id="36881"/>
    <lineage>
        <taxon>Eukaryota</taxon>
        <taxon>Viridiplantae</taxon>
        <taxon>Chlorophyta</taxon>
        <taxon>Pyramimonadophyceae</taxon>
        <taxon>Pyramimonadales</taxon>
        <taxon>Pyramimonadaceae</taxon>
        <taxon>Cymbomonas</taxon>
    </lineage>
</organism>
<protein>
    <submittedName>
        <fullName evidence="2">Uncharacterized protein</fullName>
    </submittedName>
</protein>
<comment type="caution">
    <text evidence="2">The sequence shown here is derived from an EMBL/GenBank/DDBJ whole genome shotgun (WGS) entry which is preliminary data.</text>
</comment>
<accession>A0AAE0F2W3</accession>
<reference evidence="2" key="2">
    <citation type="submission" date="2023-06" db="EMBL/GenBank/DDBJ databases">
        <title>Long-read-based genome assembly of the green algal bacterivore Cymbomonas tetramitiformis.</title>
        <authorList>
            <person name="Gyaltshen Y."/>
            <person name="Rozenberg A."/>
            <person name="Paasch A."/>
            <person name="Burns J.A."/>
            <person name="Warring S."/>
            <person name="Larson R."/>
            <person name="Maurer-Alcala X."/>
            <person name="Dacks J."/>
            <person name="Kim E."/>
        </authorList>
    </citation>
    <scope>NUCLEOTIDE SEQUENCE</scope>
    <source>
        <strain evidence="2">PLY_AMNH</strain>
    </source>
</reference>
<feature type="region of interest" description="Disordered" evidence="1">
    <location>
        <begin position="24"/>
        <end position="44"/>
    </location>
</feature>
<proteinExistence type="predicted"/>
<keyword evidence="4" id="KW-1185">Reference proteome</keyword>
<gene>
    <name evidence="3" type="ORF">CYMTET_14053</name>
    <name evidence="2" type="ORF">CYMTET_41185</name>
</gene>
<evidence type="ECO:0000313" key="4">
    <source>
        <dbReference type="Proteomes" id="UP001190700"/>
    </source>
</evidence>
<dbReference type="Proteomes" id="UP001190700">
    <property type="component" value="Unassembled WGS sequence"/>
</dbReference>
<sequence length="183" mass="19477">MVATRLTSGVTSRRRSLATIFDSSAARNTVTPPTPAPAGAPAASSSQAVFLAGVRTLTRERFDDNVAKHIIRKCFREKHERFSGTETNAQGTSDLLGVRFKAYTDPSDSISDFNAALKSARRMNTLDGDEVGTDTALSAAAVATEHRLRRVSAVRPHGDHLGREAAAKSADGESERQGVHTAG</sequence>
<evidence type="ECO:0000313" key="2">
    <source>
        <dbReference type="EMBL" id="KAK3249382.1"/>
    </source>
</evidence>
<dbReference type="EMBL" id="LGRX02027379">
    <property type="protein sequence ID" value="KAK3249382.1"/>
    <property type="molecule type" value="Genomic_DNA"/>
</dbReference>
<evidence type="ECO:0000256" key="1">
    <source>
        <dbReference type="SAM" id="MobiDB-lite"/>
    </source>
</evidence>
<reference evidence="2 4" key="1">
    <citation type="journal article" date="2015" name="Genome Biol. Evol.">
        <title>Comparative Genomics of a Bacterivorous Green Alga Reveals Evolutionary Causalities and Consequences of Phago-Mixotrophic Mode of Nutrition.</title>
        <authorList>
            <person name="Burns J.A."/>
            <person name="Paasch A."/>
            <person name="Narechania A."/>
            <person name="Kim E."/>
        </authorList>
    </citation>
    <scope>NUCLEOTIDE SEQUENCE [LARGE SCALE GENOMIC DNA]</scope>
    <source>
        <strain evidence="2">PLY_AMNH</strain>
    </source>
</reference>
<feature type="compositionally biased region" description="Basic and acidic residues" evidence="1">
    <location>
        <begin position="156"/>
        <end position="183"/>
    </location>
</feature>